<sequence length="147" mass="16530">MNAPTRPKPHFKIENYPFRLADNVRYGDLDPNKHVNNGVYATYFETARVTLLRSGDRGLMPKGLSWMLVHLAIDFRAEMHWPGSFELGIGVSKLGRTSATFQQVVFAGDVCTASAEAVTVLVDAKTRKPTPLTPDIIERFQPWLLRT</sequence>
<dbReference type="Gene3D" id="3.10.129.10">
    <property type="entry name" value="Hotdog Thioesterase"/>
    <property type="match status" value="1"/>
</dbReference>
<reference evidence="3" key="1">
    <citation type="submission" date="2019-04" db="EMBL/GenBank/DDBJ databases">
        <title>Whole genome sequencing of cave bacteria.</title>
        <authorList>
            <person name="Gan H.M."/>
            <person name="Barton H."/>
            <person name="Savka M.A."/>
        </authorList>
    </citation>
    <scope>NUCLEOTIDE SEQUENCE [LARGE SCALE GENOMIC DNA]</scope>
    <source>
        <strain evidence="3">LC387</strain>
    </source>
</reference>
<dbReference type="Proteomes" id="UP000034832">
    <property type="component" value="Unassembled WGS sequence"/>
</dbReference>
<dbReference type="PANTHER" id="PTHR31793:SF27">
    <property type="entry name" value="NOVEL THIOESTERASE SUPERFAMILY DOMAIN AND SAPOSIN A-TYPE DOMAIN CONTAINING PROTEIN (0610012H03RIK)"/>
    <property type="match status" value="1"/>
</dbReference>
<protein>
    <submittedName>
        <fullName evidence="3">Acyl-CoA thioesterase</fullName>
    </submittedName>
</protein>
<dbReference type="InterPro" id="IPR050563">
    <property type="entry name" value="4-hydroxybenzoyl-CoA_TE"/>
</dbReference>
<name>A0A4V6BGB1_9BRAD</name>
<evidence type="ECO:0000313" key="3">
    <source>
        <dbReference type="EMBL" id="TKT72443.1"/>
    </source>
</evidence>
<keyword evidence="4" id="KW-1185">Reference proteome</keyword>
<dbReference type="InterPro" id="IPR029069">
    <property type="entry name" value="HotDog_dom_sf"/>
</dbReference>
<comment type="similarity">
    <text evidence="1">Belongs to the 4-hydroxybenzoyl-CoA thioesterase family.</text>
</comment>
<evidence type="ECO:0000313" key="4">
    <source>
        <dbReference type="Proteomes" id="UP000034832"/>
    </source>
</evidence>
<dbReference type="GO" id="GO:0047617">
    <property type="term" value="F:fatty acyl-CoA hydrolase activity"/>
    <property type="evidence" value="ECO:0007669"/>
    <property type="project" value="TreeGrafter"/>
</dbReference>
<dbReference type="Pfam" id="PF13279">
    <property type="entry name" value="4HBT_2"/>
    <property type="match status" value="1"/>
</dbReference>
<evidence type="ECO:0000256" key="1">
    <source>
        <dbReference type="ARBA" id="ARBA00005953"/>
    </source>
</evidence>
<dbReference type="RefSeq" id="WP_046827080.1">
    <property type="nucleotide sequence ID" value="NZ_LBIA02000001.1"/>
</dbReference>
<keyword evidence="2" id="KW-0378">Hydrolase</keyword>
<dbReference type="EMBL" id="LBIA02000001">
    <property type="protein sequence ID" value="TKT72443.1"/>
    <property type="molecule type" value="Genomic_DNA"/>
</dbReference>
<comment type="caution">
    <text evidence="3">The sequence shown here is derived from an EMBL/GenBank/DDBJ whole genome shotgun (WGS) entry which is preliminary data.</text>
</comment>
<dbReference type="OrthoDB" id="9799036at2"/>
<accession>A0A4V6BGB1</accession>
<evidence type="ECO:0000256" key="2">
    <source>
        <dbReference type="ARBA" id="ARBA00022801"/>
    </source>
</evidence>
<dbReference type="CDD" id="cd00586">
    <property type="entry name" value="4HBT"/>
    <property type="match status" value="1"/>
</dbReference>
<dbReference type="STRING" id="211460.YH63_05065"/>
<proteinExistence type="inferred from homology"/>
<organism evidence="3 4">
    <name type="scientific">Afipia massiliensis</name>
    <dbReference type="NCBI Taxonomy" id="211460"/>
    <lineage>
        <taxon>Bacteria</taxon>
        <taxon>Pseudomonadati</taxon>
        <taxon>Pseudomonadota</taxon>
        <taxon>Alphaproteobacteria</taxon>
        <taxon>Hyphomicrobiales</taxon>
        <taxon>Nitrobacteraceae</taxon>
        <taxon>Afipia</taxon>
    </lineage>
</organism>
<dbReference type="PANTHER" id="PTHR31793">
    <property type="entry name" value="4-HYDROXYBENZOYL-COA THIOESTERASE FAMILY MEMBER"/>
    <property type="match status" value="1"/>
</dbReference>
<dbReference type="AlphaFoldDB" id="A0A4V6BGB1"/>
<gene>
    <name evidence="3" type="ORF">YH63_013950</name>
</gene>
<dbReference type="SUPFAM" id="SSF54637">
    <property type="entry name" value="Thioesterase/thiol ester dehydrase-isomerase"/>
    <property type="match status" value="1"/>
</dbReference>